<name>A0A1G9Z162_9FIRM</name>
<protein>
    <recommendedName>
        <fullName evidence="3">Phage capsid protein</fullName>
    </recommendedName>
</protein>
<dbReference type="Proteomes" id="UP000199182">
    <property type="component" value="Unassembled WGS sequence"/>
</dbReference>
<accession>A0A1G9Z162</accession>
<dbReference type="OrthoDB" id="3514784at2"/>
<dbReference type="InterPro" id="IPR048813">
    <property type="entry name" value="GP7-like"/>
</dbReference>
<gene>
    <name evidence="1" type="ORF">SAMN05192585_11254</name>
</gene>
<reference evidence="1 2" key="1">
    <citation type="submission" date="2016-10" db="EMBL/GenBank/DDBJ databases">
        <authorList>
            <person name="de Groot N.N."/>
        </authorList>
    </citation>
    <scope>NUCLEOTIDE SEQUENCE [LARGE SCALE GENOMIC DNA]</scope>
    <source>
        <strain evidence="1 2">CGMCC 1.5012</strain>
    </source>
</reference>
<dbReference type="EMBL" id="FNID01000012">
    <property type="protein sequence ID" value="SDN15024.1"/>
    <property type="molecule type" value="Genomic_DNA"/>
</dbReference>
<dbReference type="AlphaFoldDB" id="A0A1G9Z162"/>
<evidence type="ECO:0000313" key="2">
    <source>
        <dbReference type="Proteomes" id="UP000199182"/>
    </source>
</evidence>
<dbReference type="STRING" id="258515.SAMN05192585_11254"/>
<proteinExistence type="predicted"/>
<organism evidence="1 2">
    <name type="scientific">Acetanaerobacterium elongatum</name>
    <dbReference type="NCBI Taxonomy" id="258515"/>
    <lineage>
        <taxon>Bacteria</taxon>
        <taxon>Bacillati</taxon>
        <taxon>Bacillota</taxon>
        <taxon>Clostridia</taxon>
        <taxon>Eubacteriales</taxon>
        <taxon>Oscillospiraceae</taxon>
        <taxon>Acetanaerobacterium</taxon>
    </lineage>
</organism>
<sequence length="317" mass="33749">MPVTLADAKNFTQDKLTRFVIDEFRKDHLMDLMIFDDTVTPIGETLAYVYNRVTTQPTASFRALNTEYAPNEAKTTQITAVLKQLGGSFQVDRVIQDHVKGVTDQITFQLNQKITATKALFADTVINGDVASDANSFDGLSKALAGSSTEFNTGTAIDLSSSASITANAHAFMDMLDRMLSSLDGDISAIAVNKQLKAIINGIARRSGYFSTSDVDAFGKPVTKYQGIPFVEVGNKPGTAVPIIGVDGTAGTTDLYAIRIALDGFHGISPSGSTVVKAFLPDMKLPGAVKTGEVEMVTAIALKATRAAGTVRKIKIA</sequence>
<evidence type="ECO:0008006" key="3">
    <source>
        <dbReference type="Google" id="ProtNLM"/>
    </source>
</evidence>
<dbReference type="RefSeq" id="WP_092639462.1">
    <property type="nucleotide sequence ID" value="NZ_FNID01000012.1"/>
</dbReference>
<dbReference type="NCBIfam" id="NF045672">
    <property type="entry name" value="MCP_gp7_epsi_15"/>
    <property type="match status" value="1"/>
</dbReference>
<evidence type="ECO:0000313" key="1">
    <source>
        <dbReference type="EMBL" id="SDN15024.1"/>
    </source>
</evidence>
<keyword evidence="2" id="KW-1185">Reference proteome</keyword>